<dbReference type="Gene3D" id="1.10.357.10">
    <property type="entry name" value="Tetracycline Repressor, domain 2"/>
    <property type="match status" value="1"/>
</dbReference>
<gene>
    <name evidence="6" type="ORF">K2U94_07680</name>
</gene>
<dbReference type="EMBL" id="JAIVFP010000001">
    <property type="protein sequence ID" value="MCI4682644.1"/>
    <property type="molecule type" value="Genomic_DNA"/>
</dbReference>
<accession>A0ABS9Z4P2</accession>
<keyword evidence="2 4" id="KW-0238">DNA-binding</keyword>
<dbReference type="PROSITE" id="PS50977">
    <property type="entry name" value="HTH_TETR_2"/>
    <property type="match status" value="1"/>
</dbReference>
<evidence type="ECO:0000256" key="2">
    <source>
        <dbReference type="ARBA" id="ARBA00023125"/>
    </source>
</evidence>
<keyword evidence="7" id="KW-1185">Reference proteome</keyword>
<evidence type="ECO:0000256" key="4">
    <source>
        <dbReference type="PROSITE-ProRule" id="PRU00335"/>
    </source>
</evidence>
<sequence length="222" mass="23533">MGAEGGFCGRRAEKGRGYHHGKLRQALLAAARALISERGPAGFTLAEAAKRVGVTGAAPYRHFADRNALIAELAQQGFEHFNEQLGRAWDGGRPDAVSALRRRGAAYLAFAKAEPGLYKAMFGDAGALARQGGDRAGQRAFDDLLRTTVAVLRQFHAPEHGARVLALEIWATTHGIADLMFAGHFGETPDQALALLEDSVAALVEAAVRKALGVSSILPPRG</sequence>
<dbReference type="Proteomes" id="UP001139104">
    <property type="component" value="Unassembled WGS sequence"/>
</dbReference>
<evidence type="ECO:0000256" key="3">
    <source>
        <dbReference type="ARBA" id="ARBA00023163"/>
    </source>
</evidence>
<proteinExistence type="predicted"/>
<organism evidence="6 7">
    <name type="scientific">Candidatus Rhodoblastus alkanivorans</name>
    <dbReference type="NCBI Taxonomy" id="2954117"/>
    <lineage>
        <taxon>Bacteria</taxon>
        <taxon>Pseudomonadati</taxon>
        <taxon>Pseudomonadota</taxon>
        <taxon>Alphaproteobacteria</taxon>
        <taxon>Hyphomicrobiales</taxon>
        <taxon>Rhodoblastaceae</taxon>
        <taxon>Rhodoblastus</taxon>
    </lineage>
</organism>
<dbReference type="InterPro" id="IPR009057">
    <property type="entry name" value="Homeodomain-like_sf"/>
</dbReference>
<feature type="DNA-binding region" description="H-T-H motif" evidence="4">
    <location>
        <begin position="44"/>
        <end position="63"/>
    </location>
</feature>
<name>A0ABS9Z4P2_9HYPH</name>
<dbReference type="PRINTS" id="PR00455">
    <property type="entry name" value="HTHTETR"/>
</dbReference>
<dbReference type="RefSeq" id="WP_243066642.1">
    <property type="nucleotide sequence ID" value="NZ_JAIVFK010000004.1"/>
</dbReference>
<dbReference type="InterPro" id="IPR050109">
    <property type="entry name" value="HTH-type_TetR-like_transc_reg"/>
</dbReference>
<dbReference type="SUPFAM" id="SSF46689">
    <property type="entry name" value="Homeodomain-like"/>
    <property type="match status" value="1"/>
</dbReference>
<dbReference type="InterPro" id="IPR001647">
    <property type="entry name" value="HTH_TetR"/>
</dbReference>
<evidence type="ECO:0000259" key="5">
    <source>
        <dbReference type="PROSITE" id="PS50977"/>
    </source>
</evidence>
<dbReference type="PANTHER" id="PTHR30055:SF220">
    <property type="entry name" value="TETR-FAMILY REGULATORY PROTEIN"/>
    <property type="match status" value="1"/>
</dbReference>
<dbReference type="InterPro" id="IPR036271">
    <property type="entry name" value="Tet_transcr_reg_TetR-rel_C_sf"/>
</dbReference>
<protein>
    <submittedName>
        <fullName evidence="6">TetR/AcrR family transcriptional regulator</fullName>
    </submittedName>
</protein>
<comment type="caution">
    <text evidence="6">The sequence shown here is derived from an EMBL/GenBank/DDBJ whole genome shotgun (WGS) entry which is preliminary data.</text>
</comment>
<keyword evidence="1" id="KW-0805">Transcription regulation</keyword>
<dbReference type="SUPFAM" id="SSF48498">
    <property type="entry name" value="Tetracyclin repressor-like, C-terminal domain"/>
    <property type="match status" value="1"/>
</dbReference>
<evidence type="ECO:0000313" key="7">
    <source>
        <dbReference type="Proteomes" id="UP001139104"/>
    </source>
</evidence>
<feature type="domain" description="HTH tetR-type" evidence="5">
    <location>
        <begin position="21"/>
        <end position="81"/>
    </location>
</feature>
<evidence type="ECO:0000256" key="1">
    <source>
        <dbReference type="ARBA" id="ARBA00023015"/>
    </source>
</evidence>
<keyword evidence="3" id="KW-0804">Transcription</keyword>
<reference evidence="6" key="1">
    <citation type="journal article" date="2022" name="ISME J.">
        <title>Identification of active gaseous-alkane degraders at natural gas seeps.</title>
        <authorList>
            <person name="Farhan Ul Haque M."/>
            <person name="Hernandez M."/>
            <person name="Crombie A.T."/>
            <person name="Murrell J.C."/>
        </authorList>
    </citation>
    <scope>NUCLEOTIDE SEQUENCE</scope>
    <source>
        <strain evidence="6">PC2</strain>
    </source>
</reference>
<dbReference type="Pfam" id="PF00440">
    <property type="entry name" value="TetR_N"/>
    <property type="match status" value="1"/>
</dbReference>
<dbReference type="Pfam" id="PF13305">
    <property type="entry name" value="TetR_C_33"/>
    <property type="match status" value="1"/>
</dbReference>
<dbReference type="InterPro" id="IPR025996">
    <property type="entry name" value="MT1864/Rv1816-like_C"/>
</dbReference>
<evidence type="ECO:0000313" key="6">
    <source>
        <dbReference type="EMBL" id="MCI4682644.1"/>
    </source>
</evidence>
<dbReference type="PANTHER" id="PTHR30055">
    <property type="entry name" value="HTH-TYPE TRANSCRIPTIONAL REGULATOR RUTR"/>
    <property type="match status" value="1"/>
</dbReference>